<feature type="transmembrane region" description="Helical" evidence="1">
    <location>
        <begin position="94"/>
        <end position="112"/>
    </location>
</feature>
<dbReference type="AlphaFoldDB" id="A0A8J8C959"/>
<name>A0A8J8C959_9EURY</name>
<sequence>MQDIAVYDHLRSTDPDDDDAVYRVVGTRPESVTLLRVSDGDGRRANTGEVVTVSHETLSTFETVENPDGNRGLLGTVGSVVSGAYWSLRAGGPLMIAGVLMAVVGTLANVGLLALSPLAVNGLIFLGFGCILLSLVVG</sequence>
<feature type="transmembrane region" description="Helical" evidence="1">
    <location>
        <begin position="118"/>
        <end position="137"/>
    </location>
</feature>
<evidence type="ECO:0000256" key="1">
    <source>
        <dbReference type="SAM" id="Phobius"/>
    </source>
</evidence>
<evidence type="ECO:0000313" key="3">
    <source>
        <dbReference type="Proteomes" id="UP000783863"/>
    </source>
</evidence>
<keyword evidence="1" id="KW-0812">Transmembrane</keyword>
<dbReference type="EMBL" id="RKLQ01000002">
    <property type="protein sequence ID" value="MBX0303869.1"/>
    <property type="molecule type" value="Genomic_DNA"/>
</dbReference>
<keyword evidence="1" id="KW-0472">Membrane</keyword>
<protein>
    <submittedName>
        <fullName evidence="2">Uncharacterized protein</fullName>
    </submittedName>
</protein>
<keyword evidence="1" id="KW-1133">Transmembrane helix</keyword>
<dbReference type="RefSeq" id="WP_220588110.1">
    <property type="nucleotide sequence ID" value="NZ_RKLQ01000002.1"/>
</dbReference>
<keyword evidence="3" id="KW-1185">Reference proteome</keyword>
<proteinExistence type="predicted"/>
<comment type="caution">
    <text evidence="2">The sequence shown here is derived from an EMBL/GenBank/DDBJ whole genome shotgun (WGS) entry which is preliminary data.</text>
</comment>
<dbReference type="Proteomes" id="UP000783863">
    <property type="component" value="Unassembled WGS sequence"/>
</dbReference>
<evidence type="ECO:0000313" key="2">
    <source>
        <dbReference type="EMBL" id="MBX0303869.1"/>
    </source>
</evidence>
<reference evidence="2" key="1">
    <citation type="submission" date="2021-06" db="EMBL/GenBank/DDBJ databases">
        <title>Halomicroarcula sp. F24A a new haloarchaeum isolated from saline soil.</title>
        <authorList>
            <person name="Duran-Viseras A."/>
            <person name="Sanchez-Porro C."/>
            <person name="Ventosa A."/>
        </authorList>
    </citation>
    <scope>NUCLEOTIDE SEQUENCE</scope>
    <source>
        <strain evidence="2">F24A</strain>
    </source>
</reference>
<gene>
    <name evidence="2" type="ORF">EGD98_09330</name>
</gene>
<accession>A0A8J8C959</accession>
<organism evidence="2 3">
    <name type="scientific">Haloarcula salinisoli</name>
    <dbReference type="NCBI Taxonomy" id="2487746"/>
    <lineage>
        <taxon>Archaea</taxon>
        <taxon>Methanobacteriati</taxon>
        <taxon>Methanobacteriota</taxon>
        <taxon>Stenosarchaea group</taxon>
        <taxon>Halobacteria</taxon>
        <taxon>Halobacteriales</taxon>
        <taxon>Haloarculaceae</taxon>
        <taxon>Haloarcula</taxon>
    </lineage>
</organism>